<feature type="transmembrane region" description="Helical" evidence="1">
    <location>
        <begin position="28"/>
        <end position="47"/>
    </location>
</feature>
<protein>
    <recommendedName>
        <fullName evidence="4">DUF3309 domain-containing protein</fullName>
    </recommendedName>
</protein>
<keyword evidence="1" id="KW-0812">Transmembrane</keyword>
<dbReference type="AlphaFoldDB" id="A0A1H5SKW2"/>
<evidence type="ECO:0000313" key="3">
    <source>
        <dbReference type="Proteomes" id="UP000236728"/>
    </source>
</evidence>
<accession>A0A1H5SKW2</accession>
<organism evidence="2 3">
    <name type="scientific">Bryocella elongata</name>
    <dbReference type="NCBI Taxonomy" id="863522"/>
    <lineage>
        <taxon>Bacteria</taxon>
        <taxon>Pseudomonadati</taxon>
        <taxon>Acidobacteriota</taxon>
        <taxon>Terriglobia</taxon>
        <taxon>Terriglobales</taxon>
        <taxon>Acidobacteriaceae</taxon>
        <taxon>Bryocella</taxon>
    </lineage>
</organism>
<name>A0A1H5SKW2_9BACT</name>
<evidence type="ECO:0000313" key="2">
    <source>
        <dbReference type="EMBL" id="SEF51145.1"/>
    </source>
</evidence>
<gene>
    <name evidence="2" type="ORF">SAMN05421819_0248</name>
</gene>
<proteinExistence type="predicted"/>
<dbReference type="InterPro" id="IPR021738">
    <property type="entry name" value="DUF3309"/>
</dbReference>
<keyword evidence="1" id="KW-1133">Transmembrane helix</keyword>
<evidence type="ECO:0008006" key="4">
    <source>
        <dbReference type="Google" id="ProtNLM"/>
    </source>
</evidence>
<dbReference type="RefSeq" id="WP_103931211.1">
    <property type="nucleotide sequence ID" value="NZ_FNVA01000001.1"/>
</dbReference>
<dbReference type="Proteomes" id="UP000236728">
    <property type="component" value="Unassembled WGS sequence"/>
</dbReference>
<dbReference type="EMBL" id="FNVA01000001">
    <property type="protein sequence ID" value="SEF51145.1"/>
    <property type="molecule type" value="Genomic_DNA"/>
</dbReference>
<evidence type="ECO:0000256" key="1">
    <source>
        <dbReference type="SAM" id="Phobius"/>
    </source>
</evidence>
<sequence>MELIIVIVLVLLLFGSFPAFPYSRSWGYYPSGTLGTILLIVVILWLLHIV</sequence>
<reference evidence="2 3" key="1">
    <citation type="submission" date="2016-10" db="EMBL/GenBank/DDBJ databases">
        <authorList>
            <person name="de Groot N.N."/>
        </authorList>
    </citation>
    <scope>NUCLEOTIDE SEQUENCE [LARGE SCALE GENOMIC DNA]</scope>
    <source>
        <strain evidence="2 3">DSM 22489</strain>
    </source>
</reference>
<dbReference type="Pfam" id="PF11752">
    <property type="entry name" value="DUF3309"/>
    <property type="match status" value="1"/>
</dbReference>
<keyword evidence="1" id="KW-0472">Membrane</keyword>
<keyword evidence="3" id="KW-1185">Reference proteome</keyword>